<evidence type="ECO:0000313" key="2">
    <source>
        <dbReference type="EMBL" id="ACZ31491.1"/>
    </source>
</evidence>
<feature type="transmembrane region" description="Helical" evidence="1">
    <location>
        <begin position="44"/>
        <end position="62"/>
    </location>
</feature>
<keyword evidence="1" id="KW-0812">Transmembrane</keyword>
<dbReference type="Proteomes" id="UP000002255">
    <property type="component" value="Chromosome"/>
</dbReference>
<dbReference type="GO" id="GO:0004674">
    <property type="term" value="F:protein serine/threonine kinase activity"/>
    <property type="evidence" value="ECO:0007669"/>
    <property type="project" value="UniProtKB-KW"/>
</dbReference>
<gene>
    <name evidence="2" type="ordered locus">Xcel_2476</name>
</gene>
<sequence length="150" mass="15289">MPLDDDAFAQTLSRIAADVAPDIDVDTSRVVPTARRRRDRRRSLVTASLGVAVLAGVGFSQAPAWTTGPVVAAQEPAHEAVLEPVAEPAIAPFDAVGLDDAPVVVAVADSEAADGAARLPAPVVGTLGVVGLGALGTGAWFLARSRRYAA</sequence>
<keyword evidence="3" id="KW-1185">Reference proteome</keyword>
<dbReference type="STRING" id="446471.Xcel_2476"/>
<reference evidence="3" key="1">
    <citation type="submission" date="2009-11" db="EMBL/GenBank/DDBJ databases">
        <title>The complete chromosome of Xylanimonas cellulosilytica DSM 15894.</title>
        <authorList>
            <consortium name="US DOE Joint Genome Institute (JGI-PGF)"/>
            <person name="Lucas S."/>
            <person name="Copeland A."/>
            <person name="Lapidus A."/>
            <person name="Glavina del Rio T."/>
            <person name="Dalin E."/>
            <person name="Tice H."/>
            <person name="Bruce D."/>
            <person name="Goodwin L."/>
            <person name="Pitluck S."/>
            <person name="Kyrpides N."/>
            <person name="Mavromatis K."/>
            <person name="Ivanova N."/>
            <person name="Mikhailova N."/>
            <person name="Foster B."/>
            <person name="Clum A."/>
            <person name="Brettin T."/>
            <person name="Detter J.C."/>
            <person name="Han C."/>
            <person name="Larimer F."/>
            <person name="Land M."/>
            <person name="Hauser L."/>
            <person name="Markowitz V."/>
            <person name="Cheng J.F."/>
            <person name="Hugenholtz P."/>
            <person name="Woyke T."/>
            <person name="Wu D."/>
            <person name="Gehrich-Schroeter G."/>
            <person name="Schneider S."/>
            <person name="Pukall S.R."/>
            <person name="Klenk H.P."/>
            <person name="Eisen J.A."/>
        </authorList>
    </citation>
    <scope>NUCLEOTIDE SEQUENCE [LARGE SCALE GENOMIC DNA]</scope>
    <source>
        <strain evidence="3">DSM 15894 / CECT 5975 / LMG 20990 / XIL07</strain>
    </source>
</reference>
<protein>
    <submittedName>
        <fullName evidence="2">Serine/threonine protein kinase</fullName>
    </submittedName>
</protein>
<keyword evidence="2" id="KW-0808">Transferase</keyword>
<dbReference type="RefSeq" id="WP_012879233.1">
    <property type="nucleotide sequence ID" value="NC_013530.1"/>
</dbReference>
<organism evidence="2 3">
    <name type="scientific">Xylanimonas cellulosilytica (strain DSM 15894 / JCM 12276 / CECT 5975 / KCTC 9989 / LMG 20990 / NBRC 107835 / XIL07)</name>
    <dbReference type="NCBI Taxonomy" id="446471"/>
    <lineage>
        <taxon>Bacteria</taxon>
        <taxon>Bacillati</taxon>
        <taxon>Actinomycetota</taxon>
        <taxon>Actinomycetes</taxon>
        <taxon>Micrococcales</taxon>
        <taxon>Promicromonosporaceae</taxon>
        <taxon>Xylanimonas</taxon>
    </lineage>
</organism>
<keyword evidence="1" id="KW-1133">Transmembrane helix</keyword>
<proteinExistence type="predicted"/>
<evidence type="ECO:0000256" key="1">
    <source>
        <dbReference type="SAM" id="Phobius"/>
    </source>
</evidence>
<evidence type="ECO:0000313" key="3">
    <source>
        <dbReference type="Proteomes" id="UP000002255"/>
    </source>
</evidence>
<keyword evidence="2" id="KW-0418">Kinase</keyword>
<dbReference type="EMBL" id="CP001821">
    <property type="protein sequence ID" value="ACZ31491.1"/>
    <property type="molecule type" value="Genomic_DNA"/>
</dbReference>
<keyword evidence="2" id="KW-0723">Serine/threonine-protein kinase</keyword>
<accession>D1BWE6</accession>
<dbReference type="AlphaFoldDB" id="D1BWE6"/>
<dbReference type="OrthoDB" id="10016652at2"/>
<reference evidence="2 3" key="2">
    <citation type="journal article" date="2010" name="Stand. Genomic Sci.">
        <title>Complete genome sequence of Xylanimonas cellulosilytica type strain (XIL07).</title>
        <authorList>
            <person name="Foster B."/>
            <person name="Pukall R."/>
            <person name="Abt B."/>
            <person name="Nolan M."/>
            <person name="Glavina Del Rio T."/>
            <person name="Chen F."/>
            <person name="Lucas S."/>
            <person name="Tice H."/>
            <person name="Pitluck S."/>
            <person name="Cheng J.-F."/>
            <person name="Chertkov O."/>
            <person name="Brettin T."/>
            <person name="Han C."/>
            <person name="Detter J.C."/>
            <person name="Bruce D."/>
            <person name="Goodwin L."/>
            <person name="Ivanova N."/>
            <person name="Mavromatis K."/>
            <person name="Pati A."/>
            <person name="Mikhailova N."/>
            <person name="Chen A."/>
            <person name="Palaniappan K."/>
            <person name="Land M."/>
            <person name="Hauser L."/>
            <person name="Chang Y.-J."/>
            <person name="Jeffries C.D."/>
            <person name="Chain P."/>
            <person name="Rohde M."/>
            <person name="Goeker M."/>
            <person name="Bristow J."/>
            <person name="Eisen J.A."/>
            <person name="Markowitz V."/>
            <person name="Hugenholtz P."/>
            <person name="Kyrpides N.C."/>
            <person name="Klenk H.-P."/>
            <person name="Lapidus A."/>
        </authorList>
    </citation>
    <scope>NUCLEOTIDE SEQUENCE [LARGE SCALE GENOMIC DNA]</scope>
    <source>
        <strain evidence="3">DSM 15894 / CECT 5975 / LMG 20990 / XIL07</strain>
    </source>
</reference>
<name>D1BWE6_XYLCX</name>
<feature type="transmembrane region" description="Helical" evidence="1">
    <location>
        <begin position="123"/>
        <end position="143"/>
    </location>
</feature>
<keyword evidence="1" id="KW-0472">Membrane</keyword>
<dbReference type="HOGENOM" id="CLU_1739821_0_0_11"/>
<dbReference type="KEGG" id="xce:Xcel_2476"/>